<feature type="transmembrane region" description="Helical" evidence="1">
    <location>
        <begin position="272"/>
        <end position="292"/>
    </location>
</feature>
<proteinExistence type="predicted"/>
<dbReference type="HOGENOM" id="CLU_056345_0_0_10"/>
<dbReference type="AlphaFoldDB" id="C6VVE6"/>
<name>C6VVE6_DYAFD</name>
<organism evidence="2 3">
    <name type="scientific">Dyadobacter fermentans (strain ATCC 700827 / DSM 18053 / CIP 107007 / KCTC 52180 / NS114)</name>
    <dbReference type="NCBI Taxonomy" id="471854"/>
    <lineage>
        <taxon>Bacteria</taxon>
        <taxon>Pseudomonadati</taxon>
        <taxon>Bacteroidota</taxon>
        <taxon>Cytophagia</taxon>
        <taxon>Cytophagales</taxon>
        <taxon>Spirosomataceae</taxon>
        <taxon>Dyadobacter</taxon>
    </lineage>
</organism>
<accession>C6VVE6</accession>
<dbReference type="KEGG" id="dfe:Dfer_5485"/>
<keyword evidence="1" id="KW-0812">Transmembrane</keyword>
<dbReference type="EMBL" id="CP001619">
    <property type="protein sequence ID" value="ACT96676.1"/>
    <property type="molecule type" value="Genomic_DNA"/>
</dbReference>
<protein>
    <submittedName>
        <fullName evidence="2">Uncharacterized protein</fullName>
    </submittedName>
</protein>
<evidence type="ECO:0000313" key="3">
    <source>
        <dbReference type="Proteomes" id="UP000002011"/>
    </source>
</evidence>
<dbReference type="OrthoDB" id="2328079at2"/>
<keyword evidence="1" id="KW-1133">Transmembrane helix</keyword>
<dbReference type="eggNOG" id="ENOG5032V81">
    <property type="taxonomic scope" value="Bacteria"/>
</dbReference>
<reference evidence="2 3" key="1">
    <citation type="journal article" date="2009" name="Stand. Genomic Sci.">
        <title>Complete genome sequence of Dyadobacter fermentans type strain (NS114).</title>
        <authorList>
            <person name="Lang E."/>
            <person name="Lapidus A."/>
            <person name="Chertkov O."/>
            <person name="Brettin T."/>
            <person name="Detter J.C."/>
            <person name="Han C."/>
            <person name="Copeland A."/>
            <person name="Glavina Del Rio T."/>
            <person name="Nolan M."/>
            <person name="Chen F."/>
            <person name="Lucas S."/>
            <person name="Tice H."/>
            <person name="Cheng J.F."/>
            <person name="Land M."/>
            <person name="Hauser L."/>
            <person name="Chang Y.J."/>
            <person name="Jeffries C.D."/>
            <person name="Kopitz M."/>
            <person name="Bruce D."/>
            <person name="Goodwin L."/>
            <person name="Pitluck S."/>
            <person name="Ovchinnikova G."/>
            <person name="Pati A."/>
            <person name="Ivanova N."/>
            <person name="Mavrommatis K."/>
            <person name="Chen A."/>
            <person name="Palaniappan K."/>
            <person name="Chain P."/>
            <person name="Bristow J."/>
            <person name="Eisen J.A."/>
            <person name="Markowitz V."/>
            <person name="Hugenholtz P."/>
            <person name="Goker M."/>
            <person name="Rohde M."/>
            <person name="Kyrpides N.C."/>
            <person name="Klenk H.P."/>
        </authorList>
    </citation>
    <scope>NUCLEOTIDE SEQUENCE [LARGE SCALE GENOMIC DNA]</scope>
    <source>
        <strain evidence="3">ATCC 700827 / DSM 18053 / CIP 107007 / KCTC 52180 / NS114</strain>
    </source>
</reference>
<gene>
    <name evidence="2" type="ordered locus">Dfer_5485</name>
</gene>
<sequence>MTSTLLEDLELIESNLSIIPDTKKYWLVRTQSGNLYNPFKNNGLISIEHGYFAKRSLEEIWSNTPSEEKFLRRAVKELLTRRFDLDSVGLIAGQISRFAFEVKKDDIVIIPSSGTDEVTIGVVKSDLIETPELAQRVFQEATDVPSGINSNYRLSRKVRWMREIRKRHIDPYMYKMLQAHQAISNVTAYGDIIERSVKSFFARDNEASVVLSVEQEGEISAKDLFALGHYLMQSVDGIITAYDLPFTTDHVDIKINLNSPGRIQLTSRNIKLALLVAVVVASFGIVLFGGGLKIKFQDFDLDLSTDGAVQKIIDYKNNAQDREIKDRLVRSLDSLKVMPPEDALQLLKQFSTNKDNPK</sequence>
<dbReference type="Proteomes" id="UP000002011">
    <property type="component" value="Chromosome"/>
</dbReference>
<dbReference type="RefSeq" id="WP_015814916.1">
    <property type="nucleotide sequence ID" value="NC_013037.1"/>
</dbReference>
<evidence type="ECO:0000256" key="1">
    <source>
        <dbReference type="SAM" id="Phobius"/>
    </source>
</evidence>
<keyword evidence="3" id="KW-1185">Reference proteome</keyword>
<keyword evidence="1" id="KW-0472">Membrane</keyword>
<evidence type="ECO:0000313" key="2">
    <source>
        <dbReference type="EMBL" id="ACT96676.1"/>
    </source>
</evidence>
<dbReference type="STRING" id="471854.Dfer_5485"/>